<evidence type="ECO:0000256" key="4">
    <source>
        <dbReference type="ARBA" id="ARBA00023033"/>
    </source>
</evidence>
<keyword evidence="4" id="KW-0503">Monooxygenase</keyword>
<dbReference type="PANTHER" id="PTHR42847:SF4">
    <property type="entry name" value="ALKANESULFONATE MONOOXYGENASE-RELATED"/>
    <property type="match status" value="1"/>
</dbReference>
<dbReference type="InterPro" id="IPR036661">
    <property type="entry name" value="Luciferase-like_sf"/>
</dbReference>
<keyword evidence="2" id="KW-0288">FMN</keyword>
<evidence type="ECO:0000256" key="1">
    <source>
        <dbReference type="ARBA" id="ARBA00022630"/>
    </source>
</evidence>
<accession>A0ABP8EU57</accession>
<keyword evidence="1" id="KW-0285">Flavoprotein</keyword>
<evidence type="ECO:0000313" key="7">
    <source>
        <dbReference type="Proteomes" id="UP001499841"/>
    </source>
</evidence>
<dbReference type="Proteomes" id="UP001499841">
    <property type="component" value="Unassembled WGS sequence"/>
</dbReference>
<evidence type="ECO:0000259" key="5">
    <source>
        <dbReference type="Pfam" id="PF00296"/>
    </source>
</evidence>
<keyword evidence="3" id="KW-0560">Oxidoreductase</keyword>
<feature type="domain" description="Luciferase-like" evidence="5">
    <location>
        <begin position="14"/>
        <end position="233"/>
    </location>
</feature>
<name>A0ABP8EU57_9MICO</name>
<gene>
    <name evidence="6" type="ORF">GCM10022262_18640</name>
</gene>
<dbReference type="PANTHER" id="PTHR42847">
    <property type="entry name" value="ALKANESULFONATE MONOOXYGENASE"/>
    <property type="match status" value="1"/>
</dbReference>
<dbReference type="InterPro" id="IPR019921">
    <property type="entry name" value="Lucif-like_OxRdtase_Rv2161c"/>
</dbReference>
<dbReference type="Pfam" id="PF00296">
    <property type="entry name" value="Bac_luciferase"/>
    <property type="match status" value="1"/>
</dbReference>
<evidence type="ECO:0000256" key="2">
    <source>
        <dbReference type="ARBA" id="ARBA00022643"/>
    </source>
</evidence>
<dbReference type="RefSeq" id="WP_345040249.1">
    <property type="nucleotide sequence ID" value="NZ_BAABBA010000008.1"/>
</dbReference>
<dbReference type="NCBIfam" id="TIGR03619">
    <property type="entry name" value="F420_Rv2161c"/>
    <property type="match status" value="1"/>
</dbReference>
<dbReference type="InterPro" id="IPR050172">
    <property type="entry name" value="SsuD_RutA_monooxygenase"/>
</dbReference>
<evidence type="ECO:0000256" key="3">
    <source>
        <dbReference type="ARBA" id="ARBA00023002"/>
    </source>
</evidence>
<reference evidence="7" key="1">
    <citation type="journal article" date="2019" name="Int. J. Syst. Evol. Microbiol.">
        <title>The Global Catalogue of Microorganisms (GCM) 10K type strain sequencing project: providing services to taxonomists for standard genome sequencing and annotation.</title>
        <authorList>
            <consortium name="The Broad Institute Genomics Platform"/>
            <consortium name="The Broad Institute Genome Sequencing Center for Infectious Disease"/>
            <person name="Wu L."/>
            <person name="Ma J."/>
        </authorList>
    </citation>
    <scope>NUCLEOTIDE SEQUENCE [LARGE SCALE GENOMIC DNA]</scope>
    <source>
        <strain evidence="7">JCM 17459</strain>
    </source>
</reference>
<sequence>MDIGFALPVSGSWATPQNVVGIARRAEELGYRSLWTFQRLLVPEGSRLPPVYTSVLDPLVTLAHAAAVTDRVRLGTAIVNMPFQPPVVLAKQLATLDVLSGGRLDVGLGLGWEREEFAAAGTSYDRRGARAEEYLACLRALWGPDPVEFSGTFYQVPAAVVRPKPVQQPAPPVLLGGAAPRALDRVGRLADGWISASRADLDDLSTSIGRVRAAARAHGRDPGGLRFVCRGVVRGVPRGPRLTGTLDEIRSDLPALAAQGVTELFADLNFDPAVGHPDADPAAAVRRAHEVLEALAPDAAP</sequence>
<organism evidence="6 7">
    <name type="scientific">Georgenia daeguensis</name>
    <dbReference type="NCBI Taxonomy" id="908355"/>
    <lineage>
        <taxon>Bacteria</taxon>
        <taxon>Bacillati</taxon>
        <taxon>Actinomycetota</taxon>
        <taxon>Actinomycetes</taxon>
        <taxon>Micrococcales</taxon>
        <taxon>Bogoriellaceae</taxon>
        <taxon>Georgenia</taxon>
    </lineage>
</organism>
<evidence type="ECO:0000313" key="6">
    <source>
        <dbReference type="EMBL" id="GAA4287505.1"/>
    </source>
</evidence>
<keyword evidence="7" id="KW-1185">Reference proteome</keyword>
<dbReference type="InterPro" id="IPR011251">
    <property type="entry name" value="Luciferase-like_dom"/>
</dbReference>
<dbReference type="EMBL" id="BAABBA010000008">
    <property type="protein sequence ID" value="GAA4287505.1"/>
    <property type="molecule type" value="Genomic_DNA"/>
</dbReference>
<dbReference type="Gene3D" id="3.20.20.30">
    <property type="entry name" value="Luciferase-like domain"/>
    <property type="match status" value="1"/>
</dbReference>
<proteinExistence type="predicted"/>
<comment type="caution">
    <text evidence="6">The sequence shown here is derived from an EMBL/GenBank/DDBJ whole genome shotgun (WGS) entry which is preliminary data.</text>
</comment>
<dbReference type="SUPFAM" id="SSF51679">
    <property type="entry name" value="Bacterial luciferase-like"/>
    <property type="match status" value="1"/>
</dbReference>
<protein>
    <submittedName>
        <fullName evidence="6">LLM class F420-dependent oxidoreductase</fullName>
    </submittedName>
</protein>